<dbReference type="AlphaFoldDB" id="A0A3L8SSK9"/>
<proteinExistence type="predicted"/>
<dbReference type="Proteomes" id="UP000276834">
    <property type="component" value="Unassembled WGS sequence"/>
</dbReference>
<evidence type="ECO:0000256" key="1">
    <source>
        <dbReference type="SAM" id="MobiDB-lite"/>
    </source>
</evidence>
<feature type="non-terminal residue" evidence="2">
    <location>
        <position position="104"/>
    </location>
</feature>
<dbReference type="EMBL" id="QUSF01000008">
    <property type="protein sequence ID" value="RLW07025.1"/>
    <property type="molecule type" value="Genomic_DNA"/>
</dbReference>
<reference evidence="2 3" key="1">
    <citation type="journal article" date="2018" name="Proc. R. Soc. B">
        <title>A non-coding region near Follistatin controls head colour polymorphism in the Gouldian finch.</title>
        <authorList>
            <person name="Toomey M.B."/>
            <person name="Marques C.I."/>
            <person name="Andrade P."/>
            <person name="Araujo P.M."/>
            <person name="Sabatino S."/>
            <person name="Gazda M.A."/>
            <person name="Afonso S."/>
            <person name="Lopes R.J."/>
            <person name="Corbo J.C."/>
            <person name="Carneiro M."/>
        </authorList>
    </citation>
    <scope>NUCLEOTIDE SEQUENCE [LARGE SCALE GENOMIC DNA]</scope>
    <source>
        <strain evidence="2">Red01</strain>
        <tissue evidence="2">Muscle</tissue>
    </source>
</reference>
<evidence type="ECO:0000313" key="3">
    <source>
        <dbReference type="Proteomes" id="UP000276834"/>
    </source>
</evidence>
<organism evidence="2 3">
    <name type="scientific">Chloebia gouldiae</name>
    <name type="common">Gouldian finch</name>
    <name type="synonym">Erythrura gouldiae</name>
    <dbReference type="NCBI Taxonomy" id="44316"/>
    <lineage>
        <taxon>Eukaryota</taxon>
        <taxon>Metazoa</taxon>
        <taxon>Chordata</taxon>
        <taxon>Craniata</taxon>
        <taxon>Vertebrata</taxon>
        <taxon>Euteleostomi</taxon>
        <taxon>Archelosauria</taxon>
        <taxon>Archosauria</taxon>
        <taxon>Dinosauria</taxon>
        <taxon>Saurischia</taxon>
        <taxon>Theropoda</taxon>
        <taxon>Coelurosauria</taxon>
        <taxon>Aves</taxon>
        <taxon>Neognathae</taxon>
        <taxon>Neoaves</taxon>
        <taxon>Telluraves</taxon>
        <taxon>Australaves</taxon>
        <taxon>Passeriformes</taxon>
        <taxon>Passeroidea</taxon>
        <taxon>Passeridae</taxon>
        <taxon>Chloebia</taxon>
    </lineage>
</organism>
<feature type="region of interest" description="Disordered" evidence="1">
    <location>
        <begin position="1"/>
        <end position="104"/>
    </location>
</feature>
<gene>
    <name evidence="2" type="ORF">DV515_00004240</name>
</gene>
<protein>
    <submittedName>
        <fullName evidence="2">Uncharacterized protein</fullName>
    </submittedName>
</protein>
<keyword evidence="3" id="KW-1185">Reference proteome</keyword>
<feature type="compositionally biased region" description="Low complexity" evidence="1">
    <location>
        <begin position="30"/>
        <end position="44"/>
    </location>
</feature>
<accession>A0A3L8SSK9</accession>
<comment type="caution">
    <text evidence="2">The sequence shown here is derived from an EMBL/GenBank/DDBJ whole genome shotgun (WGS) entry which is preliminary data.</text>
</comment>
<evidence type="ECO:0000313" key="2">
    <source>
        <dbReference type="EMBL" id="RLW07025.1"/>
    </source>
</evidence>
<name>A0A3L8SSK9_CHLGU</name>
<sequence length="104" mass="11229">MQHFPFPQVHPEEKVSERENARQGRGGNPSRRGAARLGSLAARCRPPPQPQSERRRGGRGARSGRWSPARRRPGAAGSGGTGTPHPAAETKGRRPGFARLCPHP</sequence>
<feature type="compositionally biased region" description="Basic and acidic residues" evidence="1">
    <location>
        <begin position="10"/>
        <end position="22"/>
    </location>
</feature>